<keyword evidence="3" id="KW-1185">Reference proteome</keyword>
<reference evidence="2" key="1">
    <citation type="submission" date="2020-01" db="EMBL/GenBank/DDBJ databases">
        <title>Identification and distribution of gene clusters putatively required for synthesis of sphingolipid metabolism inhibitors in phylogenetically diverse species of the filamentous fungus Fusarium.</title>
        <authorList>
            <person name="Kim H.-S."/>
            <person name="Busman M."/>
            <person name="Brown D.W."/>
            <person name="Divon H."/>
            <person name="Uhlig S."/>
            <person name="Proctor R.H."/>
        </authorList>
    </citation>
    <scope>NUCLEOTIDE SEQUENCE</scope>
    <source>
        <strain evidence="2">NRRL 53441</strain>
    </source>
</reference>
<dbReference type="EMBL" id="JAADJG010001876">
    <property type="protein sequence ID" value="KAF4414327.1"/>
    <property type="molecule type" value="Genomic_DNA"/>
</dbReference>
<name>A0A8H4N7Y7_9HYPO</name>
<accession>A0A8H4N7Y7</accession>
<protein>
    <recommendedName>
        <fullName evidence="4">Histone H2A</fullName>
    </recommendedName>
</protein>
<dbReference type="OrthoDB" id="3535423at2759"/>
<sequence length="225" mass="25612">MISNQSVLPPPESERLGPYDSKHHLLREQDIEALRLYRNEPEGQFIGGAATGLSRSVSEFVNPWKQPLFHLLNEMALSYIEHFVLPHLEGDNIASIAENLFPDYNRAGRPISLDVGSYLHFTQPDKSPIPNFDMPYLSTRVREFLESRCKNKSKTFEDNVVNGVSRVLAYIFAEVFDLADNAASDEQRNKILPCDVRLVVLHDEEILHLVSFSRVFWEGGLSNGR</sequence>
<feature type="compositionally biased region" description="Basic and acidic residues" evidence="1">
    <location>
        <begin position="12"/>
        <end position="21"/>
    </location>
</feature>
<evidence type="ECO:0000313" key="3">
    <source>
        <dbReference type="Proteomes" id="UP000605986"/>
    </source>
</evidence>
<organism evidence="2 3">
    <name type="scientific">Fusarium austroafricanum</name>
    <dbReference type="NCBI Taxonomy" id="2364996"/>
    <lineage>
        <taxon>Eukaryota</taxon>
        <taxon>Fungi</taxon>
        <taxon>Dikarya</taxon>
        <taxon>Ascomycota</taxon>
        <taxon>Pezizomycotina</taxon>
        <taxon>Sordariomycetes</taxon>
        <taxon>Hypocreomycetidae</taxon>
        <taxon>Hypocreales</taxon>
        <taxon>Nectriaceae</taxon>
        <taxon>Fusarium</taxon>
        <taxon>Fusarium concolor species complex</taxon>
    </lineage>
</organism>
<gene>
    <name evidence="2" type="ORF">F53441_14737</name>
</gene>
<dbReference type="InterPro" id="IPR009072">
    <property type="entry name" value="Histone-fold"/>
</dbReference>
<dbReference type="AlphaFoldDB" id="A0A8H4N7Y7"/>
<dbReference type="SUPFAM" id="SSF47113">
    <property type="entry name" value="Histone-fold"/>
    <property type="match status" value="1"/>
</dbReference>
<feature type="region of interest" description="Disordered" evidence="1">
    <location>
        <begin position="1"/>
        <end position="21"/>
    </location>
</feature>
<dbReference type="GO" id="GO:0046982">
    <property type="term" value="F:protein heterodimerization activity"/>
    <property type="evidence" value="ECO:0007669"/>
    <property type="project" value="InterPro"/>
</dbReference>
<comment type="caution">
    <text evidence="2">The sequence shown here is derived from an EMBL/GenBank/DDBJ whole genome shotgun (WGS) entry which is preliminary data.</text>
</comment>
<evidence type="ECO:0000313" key="2">
    <source>
        <dbReference type="EMBL" id="KAF4414327.1"/>
    </source>
</evidence>
<evidence type="ECO:0000256" key="1">
    <source>
        <dbReference type="SAM" id="MobiDB-lite"/>
    </source>
</evidence>
<proteinExistence type="predicted"/>
<evidence type="ECO:0008006" key="4">
    <source>
        <dbReference type="Google" id="ProtNLM"/>
    </source>
</evidence>
<dbReference type="Gene3D" id="1.10.20.10">
    <property type="entry name" value="Histone, subunit A"/>
    <property type="match status" value="1"/>
</dbReference>
<dbReference type="Proteomes" id="UP000605986">
    <property type="component" value="Unassembled WGS sequence"/>
</dbReference>